<feature type="repeat" description="TPR" evidence="3">
    <location>
        <begin position="90"/>
        <end position="123"/>
    </location>
</feature>
<evidence type="ECO:0000256" key="4">
    <source>
        <dbReference type="SAM" id="Phobius"/>
    </source>
</evidence>
<comment type="caution">
    <text evidence="5">The sequence shown here is derived from an EMBL/GenBank/DDBJ whole genome shotgun (WGS) entry which is preliminary data.</text>
</comment>
<name>A0ABT7C2R6_9CYAN</name>
<dbReference type="RefSeq" id="WP_283760350.1">
    <property type="nucleotide sequence ID" value="NZ_JAQOSQ010000046.1"/>
</dbReference>
<dbReference type="SMART" id="SM00028">
    <property type="entry name" value="TPR"/>
    <property type="match status" value="3"/>
</dbReference>
<dbReference type="Pfam" id="PF13181">
    <property type="entry name" value="TPR_8"/>
    <property type="match status" value="1"/>
</dbReference>
<evidence type="ECO:0000256" key="3">
    <source>
        <dbReference type="PROSITE-ProRule" id="PRU00339"/>
    </source>
</evidence>
<keyword evidence="4" id="KW-0472">Membrane</keyword>
<evidence type="ECO:0000256" key="1">
    <source>
        <dbReference type="ARBA" id="ARBA00022737"/>
    </source>
</evidence>
<dbReference type="SUPFAM" id="SSF48452">
    <property type="entry name" value="TPR-like"/>
    <property type="match status" value="1"/>
</dbReference>
<dbReference type="Pfam" id="PF13414">
    <property type="entry name" value="TPR_11"/>
    <property type="match status" value="1"/>
</dbReference>
<keyword evidence="4" id="KW-0812">Transmembrane</keyword>
<feature type="repeat" description="TPR" evidence="3">
    <location>
        <begin position="52"/>
        <end position="85"/>
    </location>
</feature>
<dbReference type="Proteomes" id="UP001232992">
    <property type="component" value="Unassembled WGS sequence"/>
</dbReference>
<dbReference type="InterPro" id="IPR051685">
    <property type="entry name" value="Ycf3/AcsC/BcsC/TPR_MFPF"/>
</dbReference>
<dbReference type="InterPro" id="IPR019734">
    <property type="entry name" value="TPR_rpt"/>
</dbReference>
<accession>A0ABT7C2R6</accession>
<proteinExistence type="predicted"/>
<feature type="transmembrane region" description="Helical" evidence="4">
    <location>
        <begin position="6"/>
        <end position="25"/>
    </location>
</feature>
<reference evidence="5 6" key="1">
    <citation type="submission" date="2023-01" db="EMBL/GenBank/DDBJ databases">
        <title>Novel diversity within Roseofilum (Cyanobacteria; Desertifilaceae) from marine benthic mats with descriptions of four novel species.</title>
        <authorList>
            <person name="Wang Y."/>
            <person name="Berthold D.E."/>
            <person name="Hu J."/>
            <person name="Lefler F.W."/>
            <person name="Laughinghouse H.D. IV."/>
        </authorList>
    </citation>
    <scope>NUCLEOTIDE SEQUENCE [LARGE SCALE GENOMIC DNA]</scope>
    <source>
        <strain evidence="5 6">BLCC-M143</strain>
    </source>
</reference>
<organism evidence="5 6">
    <name type="scientific">Roseofilum casamattae BLCC-M143</name>
    <dbReference type="NCBI Taxonomy" id="3022442"/>
    <lineage>
        <taxon>Bacteria</taxon>
        <taxon>Bacillati</taxon>
        <taxon>Cyanobacteriota</taxon>
        <taxon>Cyanophyceae</taxon>
        <taxon>Desertifilales</taxon>
        <taxon>Desertifilaceae</taxon>
        <taxon>Roseofilum</taxon>
        <taxon>Roseofilum casamattae</taxon>
    </lineage>
</organism>
<keyword evidence="1" id="KW-0677">Repeat</keyword>
<dbReference type="InterPro" id="IPR011990">
    <property type="entry name" value="TPR-like_helical_dom_sf"/>
</dbReference>
<sequence>MDNSLPVTYLLLFVVLLAAAAWFVFRQVWKTRRTEQLFSRLQKKLKTEKGTPQEYYELGCLYSDKKLYTKAIKLFEKSLKCDDIPERESALVYNALGYVYVVKEQYDLAIRQYKEALKANPDYAIAFNNIGFAYEKKNLIAQALESYERALQIAPNNATAKKRYNSLQKRLSPTSS</sequence>
<evidence type="ECO:0000313" key="5">
    <source>
        <dbReference type="EMBL" id="MDJ1185710.1"/>
    </source>
</evidence>
<dbReference type="PROSITE" id="PS50005">
    <property type="entry name" value="TPR"/>
    <property type="match status" value="3"/>
</dbReference>
<dbReference type="EMBL" id="JAQOSQ010000046">
    <property type="protein sequence ID" value="MDJ1185710.1"/>
    <property type="molecule type" value="Genomic_DNA"/>
</dbReference>
<keyword evidence="6" id="KW-1185">Reference proteome</keyword>
<dbReference type="Gene3D" id="1.25.40.10">
    <property type="entry name" value="Tetratricopeptide repeat domain"/>
    <property type="match status" value="1"/>
</dbReference>
<dbReference type="PANTHER" id="PTHR44943">
    <property type="entry name" value="CELLULOSE SYNTHASE OPERON PROTEIN C"/>
    <property type="match status" value="1"/>
</dbReference>
<protein>
    <submittedName>
        <fullName evidence="5">Tetratricopeptide repeat protein</fullName>
    </submittedName>
</protein>
<feature type="repeat" description="TPR" evidence="3">
    <location>
        <begin position="124"/>
        <end position="157"/>
    </location>
</feature>
<gene>
    <name evidence="5" type="ORF">PMH09_21235</name>
</gene>
<evidence type="ECO:0000256" key="2">
    <source>
        <dbReference type="ARBA" id="ARBA00022803"/>
    </source>
</evidence>
<evidence type="ECO:0000313" key="6">
    <source>
        <dbReference type="Proteomes" id="UP001232992"/>
    </source>
</evidence>
<dbReference type="PROSITE" id="PS50293">
    <property type="entry name" value="TPR_REGION"/>
    <property type="match status" value="2"/>
</dbReference>
<keyword evidence="2 3" id="KW-0802">TPR repeat</keyword>
<dbReference type="PANTHER" id="PTHR44943:SF8">
    <property type="entry name" value="TPR REPEAT-CONTAINING PROTEIN MJ0263"/>
    <property type="match status" value="1"/>
</dbReference>
<keyword evidence="4" id="KW-1133">Transmembrane helix</keyword>